<evidence type="ECO:0000256" key="5">
    <source>
        <dbReference type="ARBA" id="ARBA00036184"/>
    </source>
</evidence>
<evidence type="ECO:0000256" key="12">
    <source>
        <dbReference type="ARBA" id="ARBA00042372"/>
    </source>
</evidence>
<evidence type="ECO:0000256" key="15">
    <source>
        <dbReference type="ARBA" id="ARBA00043143"/>
    </source>
</evidence>
<keyword evidence="18" id="KW-1185">Reference proteome</keyword>
<keyword evidence="2" id="KW-0698">rRNA processing</keyword>
<dbReference type="InterPro" id="IPR006224">
    <property type="entry name" value="PsdUridine_synth_RluA-like_CS"/>
</dbReference>
<dbReference type="EC" id="5.4.99.28" evidence="8"/>
<dbReference type="SUPFAM" id="SSF55120">
    <property type="entry name" value="Pseudouridine synthase"/>
    <property type="match status" value="1"/>
</dbReference>
<evidence type="ECO:0000256" key="6">
    <source>
        <dbReference type="ARBA" id="ARBA00036916"/>
    </source>
</evidence>
<evidence type="ECO:0000256" key="13">
    <source>
        <dbReference type="ARBA" id="ARBA00042844"/>
    </source>
</evidence>
<dbReference type="EMBL" id="QKRX01000004">
    <property type="protein sequence ID" value="RAU18458.1"/>
    <property type="molecule type" value="Genomic_DNA"/>
</dbReference>
<dbReference type="InterPro" id="IPR020103">
    <property type="entry name" value="PsdUridine_synth_cat_dom_sf"/>
</dbReference>
<dbReference type="GO" id="GO:0003723">
    <property type="term" value="F:RNA binding"/>
    <property type="evidence" value="ECO:0007669"/>
    <property type="project" value="InterPro"/>
</dbReference>
<accession>A0A364NMX9</accession>
<evidence type="ECO:0000256" key="11">
    <source>
        <dbReference type="ARBA" id="ARBA00041266"/>
    </source>
</evidence>
<organism evidence="17 18">
    <name type="scientific">Nitrincola tibetensis</name>
    <dbReference type="NCBI Taxonomy" id="2219697"/>
    <lineage>
        <taxon>Bacteria</taxon>
        <taxon>Pseudomonadati</taxon>
        <taxon>Pseudomonadota</taxon>
        <taxon>Gammaproteobacteria</taxon>
        <taxon>Oceanospirillales</taxon>
        <taxon>Oceanospirillaceae</taxon>
        <taxon>Nitrincola</taxon>
    </lineage>
</organism>
<protein>
    <recommendedName>
        <fullName evidence="10">Dual-specificity RNA pseudouridine synthase RluA</fullName>
        <ecNumber evidence="8">5.4.99.28</ecNumber>
        <ecNumber evidence="9">5.4.99.29</ecNumber>
    </recommendedName>
    <alternativeName>
        <fullName evidence="11">23S rRNA pseudouridine(746) synthase</fullName>
    </alternativeName>
    <alternativeName>
        <fullName evidence="14">Ribosomal large subunit pseudouridine synthase A</fullName>
    </alternativeName>
    <alternativeName>
        <fullName evidence="13">rRNA pseudouridylate synthase A</fullName>
    </alternativeName>
    <alternativeName>
        <fullName evidence="15">rRNA-uridine isomerase A</fullName>
    </alternativeName>
    <alternativeName>
        <fullName evidence="12">tRNA pseudouridine(32) synthase</fullName>
    </alternativeName>
</protein>
<dbReference type="CDD" id="cd02869">
    <property type="entry name" value="PseudoU_synth_RluA_like"/>
    <property type="match status" value="1"/>
</dbReference>
<dbReference type="PANTHER" id="PTHR21600">
    <property type="entry name" value="MITOCHONDRIAL RNA PSEUDOURIDINE SYNTHASE"/>
    <property type="match status" value="1"/>
</dbReference>
<evidence type="ECO:0000256" key="7">
    <source>
        <dbReference type="ARBA" id="ARBA00037305"/>
    </source>
</evidence>
<evidence type="ECO:0000256" key="14">
    <source>
        <dbReference type="ARBA" id="ARBA00042883"/>
    </source>
</evidence>
<evidence type="ECO:0000256" key="9">
    <source>
        <dbReference type="ARBA" id="ARBA00038945"/>
    </source>
</evidence>
<dbReference type="PANTHER" id="PTHR21600:SF91">
    <property type="entry name" value="DUAL-SPECIFICITY RNA PSEUDOURIDINE SYNTHASE RLUA"/>
    <property type="match status" value="1"/>
</dbReference>
<evidence type="ECO:0000256" key="4">
    <source>
        <dbReference type="ARBA" id="ARBA00023235"/>
    </source>
</evidence>
<dbReference type="PROSITE" id="PS01129">
    <property type="entry name" value="PSI_RLU"/>
    <property type="match status" value="1"/>
</dbReference>
<evidence type="ECO:0000313" key="18">
    <source>
        <dbReference type="Proteomes" id="UP000250744"/>
    </source>
</evidence>
<comment type="similarity">
    <text evidence="1">Belongs to the pseudouridine synthase RluA family.</text>
</comment>
<dbReference type="RefSeq" id="WP_112158566.1">
    <property type="nucleotide sequence ID" value="NZ_QKRX01000004.1"/>
</dbReference>
<dbReference type="Proteomes" id="UP000250744">
    <property type="component" value="Unassembled WGS sequence"/>
</dbReference>
<dbReference type="GO" id="GO:0000455">
    <property type="term" value="P:enzyme-directed rRNA pseudouridine synthesis"/>
    <property type="evidence" value="ECO:0007669"/>
    <property type="project" value="TreeGrafter"/>
</dbReference>
<dbReference type="Pfam" id="PF00849">
    <property type="entry name" value="PseudoU_synth_2"/>
    <property type="match status" value="1"/>
</dbReference>
<dbReference type="GO" id="GO:0160151">
    <property type="term" value="F:tRNA pseudouridine(32) synthase activity"/>
    <property type="evidence" value="ECO:0007669"/>
    <property type="project" value="UniProtKB-EC"/>
</dbReference>
<feature type="domain" description="Pseudouridine synthase RsuA/RluA-like" evidence="16">
    <location>
        <begin position="11"/>
        <end position="156"/>
    </location>
</feature>
<evidence type="ECO:0000256" key="1">
    <source>
        <dbReference type="ARBA" id="ARBA00010876"/>
    </source>
</evidence>
<keyword evidence="4" id="KW-0413">Isomerase</keyword>
<evidence type="ECO:0000256" key="8">
    <source>
        <dbReference type="ARBA" id="ARBA00038944"/>
    </source>
</evidence>
<dbReference type="EC" id="5.4.99.29" evidence="9"/>
<comment type="caution">
    <text evidence="17">The sequence shown here is derived from an EMBL/GenBank/DDBJ whole genome shotgun (WGS) entry which is preliminary data.</text>
</comment>
<comment type="catalytic activity">
    <reaction evidence="6">
        <text>uridine(746) in 23S rRNA = pseudouridine(746) in 23S rRNA</text>
        <dbReference type="Rhea" id="RHEA:42548"/>
        <dbReference type="Rhea" id="RHEA-COMP:10109"/>
        <dbReference type="Rhea" id="RHEA-COMP:10110"/>
        <dbReference type="ChEBI" id="CHEBI:65314"/>
        <dbReference type="ChEBI" id="CHEBI:65315"/>
        <dbReference type="EC" id="5.4.99.29"/>
    </reaction>
</comment>
<evidence type="ECO:0000256" key="10">
    <source>
        <dbReference type="ARBA" id="ARBA00039988"/>
    </source>
</evidence>
<evidence type="ECO:0000259" key="16">
    <source>
        <dbReference type="Pfam" id="PF00849"/>
    </source>
</evidence>
<comment type="catalytic activity">
    <reaction evidence="5">
        <text>uridine(32) in tRNA = pseudouridine(32) in tRNA</text>
        <dbReference type="Rhea" id="RHEA:42544"/>
        <dbReference type="Rhea" id="RHEA-COMP:10107"/>
        <dbReference type="Rhea" id="RHEA-COMP:10108"/>
        <dbReference type="ChEBI" id="CHEBI:65314"/>
        <dbReference type="ChEBI" id="CHEBI:65315"/>
        <dbReference type="EC" id="5.4.99.28"/>
    </reaction>
</comment>
<dbReference type="Gene3D" id="3.30.2350.10">
    <property type="entry name" value="Pseudouridine synthase"/>
    <property type="match status" value="1"/>
</dbReference>
<dbReference type="OrthoDB" id="9807829at2"/>
<dbReference type="GO" id="GO:0008033">
    <property type="term" value="P:tRNA processing"/>
    <property type="evidence" value="ECO:0007669"/>
    <property type="project" value="UniProtKB-KW"/>
</dbReference>
<evidence type="ECO:0000313" key="17">
    <source>
        <dbReference type="EMBL" id="RAU18458.1"/>
    </source>
</evidence>
<proteinExistence type="inferred from homology"/>
<name>A0A364NMX9_9GAMM</name>
<reference evidence="17 18" key="1">
    <citation type="submission" date="2018-06" db="EMBL/GenBank/DDBJ databases">
        <title>Nitrincola tibetense sp. nov., isolated from Lake XuguoCo on Tibetan Plateau.</title>
        <authorList>
            <person name="Xing P."/>
        </authorList>
    </citation>
    <scope>NUCLEOTIDE SEQUENCE [LARGE SCALE GENOMIC DNA]</scope>
    <source>
        <strain evidence="18">xg18</strain>
    </source>
</reference>
<keyword evidence="3" id="KW-0819">tRNA processing</keyword>
<dbReference type="AlphaFoldDB" id="A0A364NMX9"/>
<evidence type="ECO:0000256" key="3">
    <source>
        <dbReference type="ARBA" id="ARBA00022694"/>
    </source>
</evidence>
<comment type="function">
    <text evidence="7">Dual specificity enzyme that catalyzes the synthesis of pseudouridine from uracil-746 in 23S ribosomal RNA and from uracil-32 in the anticodon stem and loop of transfer RNAs.</text>
</comment>
<gene>
    <name evidence="17" type="ORF">DN062_06700</name>
</gene>
<dbReference type="InterPro" id="IPR050188">
    <property type="entry name" value="RluA_PseudoU_synthase"/>
</dbReference>
<evidence type="ECO:0000256" key="2">
    <source>
        <dbReference type="ARBA" id="ARBA00022552"/>
    </source>
</evidence>
<sequence>MIDIIFADDEMVVVAKPHELLSVPGIGEAKKDCLVSRLQLDFPGVRIVHRLDFSTSGLIVLARNAQSHRHLSIQFQNRVPKKRYQALVHHVVKDNEGSILLPLTQDWDNRPLMKVDHDIGKPSETHWQCIERTESSSRMLLYPHTGRSHQLRVHLLSIGHPILGDVFYTPESQHKVFPRMMLHADLLALRHPVTQDWLEFSSECPF</sequence>
<dbReference type="InterPro" id="IPR006145">
    <property type="entry name" value="PsdUridine_synth_RsuA/RluA"/>
</dbReference>
<dbReference type="GO" id="GO:0160142">
    <property type="term" value="F:23S rRNA pseudouridine(746) synthase activity"/>
    <property type="evidence" value="ECO:0007669"/>
    <property type="project" value="UniProtKB-EC"/>
</dbReference>